<dbReference type="GO" id="GO:0003725">
    <property type="term" value="F:double-stranded RNA binding"/>
    <property type="evidence" value="ECO:0007669"/>
    <property type="project" value="TreeGrafter"/>
</dbReference>
<evidence type="ECO:0000313" key="6">
    <source>
        <dbReference type="Proteomes" id="UP000694568"/>
    </source>
</evidence>
<dbReference type="GO" id="GO:0005737">
    <property type="term" value="C:cytoplasm"/>
    <property type="evidence" value="ECO:0007669"/>
    <property type="project" value="TreeGrafter"/>
</dbReference>
<dbReference type="InterPro" id="IPR014720">
    <property type="entry name" value="dsRBD_dom"/>
</dbReference>
<feature type="region of interest" description="Disordered" evidence="2">
    <location>
        <begin position="15"/>
        <end position="39"/>
    </location>
</feature>
<dbReference type="GO" id="GO:0003726">
    <property type="term" value="F:double-stranded RNA adenosine deaminase activity"/>
    <property type="evidence" value="ECO:0007669"/>
    <property type="project" value="TreeGrafter"/>
</dbReference>
<dbReference type="SMART" id="SM00358">
    <property type="entry name" value="DSRM"/>
    <property type="match status" value="2"/>
</dbReference>
<organism evidence="5 6">
    <name type="scientific">Sander lucioperca</name>
    <name type="common">Pike-perch</name>
    <name type="synonym">Perca lucioperca</name>
    <dbReference type="NCBI Taxonomy" id="283035"/>
    <lineage>
        <taxon>Eukaryota</taxon>
        <taxon>Metazoa</taxon>
        <taxon>Chordata</taxon>
        <taxon>Craniata</taxon>
        <taxon>Vertebrata</taxon>
        <taxon>Euteleostomi</taxon>
        <taxon>Actinopterygii</taxon>
        <taxon>Neopterygii</taxon>
        <taxon>Teleostei</taxon>
        <taxon>Neoteleostei</taxon>
        <taxon>Acanthomorphata</taxon>
        <taxon>Eupercaria</taxon>
        <taxon>Perciformes</taxon>
        <taxon>Percoidei</taxon>
        <taxon>Percidae</taxon>
        <taxon>Luciopercinae</taxon>
        <taxon>Sander</taxon>
    </lineage>
</organism>
<name>A0A8D0AJT7_SANLU</name>
<dbReference type="Gene3D" id="3.30.160.20">
    <property type="match status" value="2"/>
</dbReference>
<reference evidence="5" key="1">
    <citation type="submission" date="2025-08" db="UniProtKB">
        <authorList>
            <consortium name="Ensembl"/>
        </authorList>
    </citation>
    <scope>IDENTIFICATION</scope>
</reference>
<dbReference type="Ensembl" id="ENSSLUT00000056669.1">
    <property type="protein sequence ID" value="ENSSLUP00000055059.1"/>
    <property type="gene ID" value="ENSSLUG00000023598.1"/>
</dbReference>
<keyword evidence="6" id="KW-1185">Reference proteome</keyword>
<dbReference type="InterPro" id="IPR002466">
    <property type="entry name" value="A_deamin"/>
</dbReference>
<accession>A0A8D0AJT7</accession>
<evidence type="ECO:0000259" key="4">
    <source>
        <dbReference type="PROSITE" id="PS50141"/>
    </source>
</evidence>
<sequence>MLSALIAPFKYISPGTSSTEDEDSLSTSSAEVKENRNIGNLEDRSIGSAECQSLFCSDSARSGSSGLKRKRPLEEENNGHLCQLRLIYKKLSWSEAPKNALVQLNELRPGLQYRMVSQTGPVHAPVFSIAVEVNGLTFEGTGPTKKKAKMRAAELALKSFVQFPNAPQAHLAMGNISNPSADFTSDQADFPDTLFKEFESSPCSDGLSLCNAAAESELLSSELLRHGRLLRHTLDLMVQAQQRLGGIVPEPEAAKSPVALLNELRPGLRYACLSERAEGRRLRSFVMAVRVDGQIFEGCGRSKKLAKTQAAQCALQALFNIRTAPEGRTGLKDFADSIFHLVREKYRSLVGSCSPAHARHKSLAGIVMTRGLDLRHAQVVALSTGTKCINGEYLSDQGQVVNDCHAEITARRALLRFLYSQLELFLRPEDWEESIFVRHKECGYTLRDNVHFHMYISTSPCGDGRLNSPYEITTDYTFCQEAGILFMSHLVYGLFQPRLSAVLHSSRHLMRKHRSHLRTKIESGEGTVPVRCRGPVQTWDGVLQGEQLITMSCTDKITRWNILGLQGALLSHFVEPVYLHSVTVGSLRHTGHLGRVLNQRQERLGPLPATHRRNQPLLSGLSSAEYQQPGKASCVSVNWTLGDSQLEVVNTATGQRRDSGTPSRLCKRALFTRWNRLYRKVRANIHRGGKIRLMYCEAKMAARSYQTVKQQWFRSLQEMGLGTWVKKPPEQEQFLLSD</sequence>
<feature type="domain" description="DRBM" evidence="3">
    <location>
        <begin position="256"/>
        <end position="320"/>
    </location>
</feature>
<dbReference type="GO" id="GO:0006382">
    <property type="term" value="P:adenosine to inosine editing"/>
    <property type="evidence" value="ECO:0007669"/>
    <property type="project" value="TreeGrafter"/>
</dbReference>
<dbReference type="AlphaFoldDB" id="A0A8D0AJT7"/>
<dbReference type="Proteomes" id="UP000694568">
    <property type="component" value="Unplaced"/>
</dbReference>
<dbReference type="PANTHER" id="PTHR10910:SF17">
    <property type="entry name" value="DOUBLE-STRANDED RNA-SPECIFIC EDITASE B2"/>
    <property type="match status" value="1"/>
</dbReference>
<dbReference type="Pfam" id="PF02137">
    <property type="entry name" value="A_deamin"/>
    <property type="match status" value="1"/>
</dbReference>
<reference evidence="5" key="2">
    <citation type="submission" date="2025-09" db="UniProtKB">
        <authorList>
            <consortium name="Ensembl"/>
        </authorList>
    </citation>
    <scope>IDENTIFICATION</scope>
</reference>
<feature type="domain" description="A to I editase" evidence="4">
    <location>
        <begin position="381"/>
        <end position="734"/>
    </location>
</feature>
<dbReference type="GO" id="GO:0005730">
    <property type="term" value="C:nucleolus"/>
    <property type="evidence" value="ECO:0007669"/>
    <property type="project" value="TreeGrafter"/>
</dbReference>
<evidence type="ECO:0000256" key="2">
    <source>
        <dbReference type="SAM" id="MobiDB-lite"/>
    </source>
</evidence>
<proteinExistence type="predicted"/>
<dbReference type="FunFam" id="3.30.160.20:FF:000009">
    <property type="entry name" value="Adenosine deaminase RNA-specific B2 (inactive)"/>
    <property type="match status" value="1"/>
</dbReference>
<dbReference type="PANTHER" id="PTHR10910">
    <property type="entry name" value="EUKARYOTE SPECIFIC DSRNA BINDING PROTEIN"/>
    <property type="match status" value="1"/>
</dbReference>
<dbReference type="PROSITE" id="PS50137">
    <property type="entry name" value="DS_RBD"/>
    <property type="match status" value="2"/>
</dbReference>
<dbReference type="CDD" id="cd19899">
    <property type="entry name" value="DSRM_RED2_rpt2"/>
    <property type="match status" value="1"/>
</dbReference>
<dbReference type="SUPFAM" id="SSF54768">
    <property type="entry name" value="dsRNA-binding domain-like"/>
    <property type="match status" value="2"/>
</dbReference>
<evidence type="ECO:0000313" key="5">
    <source>
        <dbReference type="Ensembl" id="ENSSLUP00000055059.1"/>
    </source>
</evidence>
<keyword evidence="1" id="KW-0694">RNA-binding</keyword>
<dbReference type="GO" id="GO:0006396">
    <property type="term" value="P:RNA processing"/>
    <property type="evidence" value="ECO:0007669"/>
    <property type="project" value="InterPro"/>
</dbReference>
<evidence type="ECO:0000256" key="1">
    <source>
        <dbReference type="PROSITE-ProRule" id="PRU00266"/>
    </source>
</evidence>
<dbReference type="GeneTree" id="ENSGT00940000157252"/>
<dbReference type="GO" id="GO:0008251">
    <property type="term" value="F:tRNA-specific adenosine deaminase activity"/>
    <property type="evidence" value="ECO:0007669"/>
    <property type="project" value="TreeGrafter"/>
</dbReference>
<dbReference type="Pfam" id="PF00035">
    <property type="entry name" value="dsrm"/>
    <property type="match status" value="2"/>
</dbReference>
<feature type="domain" description="DRBM" evidence="3">
    <location>
        <begin position="96"/>
        <end position="162"/>
    </location>
</feature>
<dbReference type="PROSITE" id="PS50141">
    <property type="entry name" value="A_DEAMIN_EDITASE"/>
    <property type="match status" value="1"/>
</dbReference>
<dbReference type="InterPro" id="IPR044460">
    <property type="entry name" value="ADAR3_DSRM_1"/>
</dbReference>
<protein>
    <submittedName>
        <fullName evidence="5">Adenosine deaminase RNA specific B2 (inactive)</fullName>
    </submittedName>
</protein>
<dbReference type="CDD" id="cd19896">
    <property type="entry name" value="DSRM_RED2_rpt1"/>
    <property type="match status" value="1"/>
</dbReference>
<evidence type="ECO:0000259" key="3">
    <source>
        <dbReference type="PROSITE" id="PS50137"/>
    </source>
</evidence>
<dbReference type="SMART" id="SM00552">
    <property type="entry name" value="ADEAMc"/>
    <property type="match status" value="1"/>
</dbReference>